<sequence length="287" mass="32973">MKKLILLLIMLWGNCIIAQDTLTVKLESRPSSLGVHPAFEVAIPNADPKDAIDLWEKTLVPTNLLSIFKKTPKLEKEKDEWVMRGISIDQISGTPLDVYARVTEFNNNMFFTASFRDGQGFIGHEPEAPQNNQASQYVHDYALELYRMTVQQEIDEQEDVLKDLERELSKLQRKQERYVSKMKDAQAEAVGRGEAHRQTQMRLDRRLTLGAPGSSTGGQTPNYETSSDELQKQLKSAKRDQQKAKRSASKFDRRIRKNMDEQAEVMNRIDQQKLHIQAIRDKLSTVR</sequence>
<feature type="compositionally biased region" description="Basic and acidic residues" evidence="1">
    <location>
        <begin position="177"/>
        <end position="207"/>
    </location>
</feature>
<proteinExistence type="predicted"/>
<keyword evidence="3" id="KW-1185">Reference proteome</keyword>
<gene>
    <name evidence="2" type="ORF">N2K84_08685</name>
</gene>
<accession>A0AA41YB91</accession>
<name>A0AA41YB91_9BACT</name>
<feature type="compositionally biased region" description="Basic and acidic residues" evidence="1">
    <location>
        <begin position="229"/>
        <end position="260"/>
    </location>
</feature>
<reference evidence="2" key="1">
    <citation type="submission" date="2022-10" db="EMBL/GenBank/DDBJ databases">
        <title>Gaoshiqiia sediminis gen. nov., sp. nov., isolated from coastal sediment.</title>
        <authorList>
            <person name="Yu W.X."/>
            <person name="Mu D.S."/>
            <person name="Du J.Z."/>
            <person name="Liang Y.Q."/>
        </authorList>
    </citation>
    <scope>NUCLEOTIDE SEQUENCE</scope>
    <source>
        <strain evidence="2">A06</strain>
    </source>
</reference>
<protein>
    <submittedName>
        <fullName evidence="2">Uncharacterized protein</fullName>
    </submittedName>
</protein>
<dbReference type="Proteomes" id="UP001163821">
    <property type="component" value="Unassembled WGS sequence"/>
</dbReference>
<dbReference type="RefSeq" id="WP_282591403.1">
    <property type="nucleotide sequence ID" value="NZ_JAPAAF010000009.1"/>
</dbReference>
<evidence type="ECO:0000256" key="1">
    <source>
        <dbReference type="SAM" id="MobiDB-lite"/>
    </source>
</evidence>
<dbReference type="EMBL" id="JAPAAF010000009">
    <property type="protein sequence ID" value="MCW0482800.1"/>
    <property type="molecule type" value="Genomic_DNA"/>
</dbReference>
<evidence type="ECO:0000313" key="2">
    <source>
        <dbReference type="EMBL" id="MCW0482800.1"/>
    </source>
</evidence>
<feature type="region of interest" description="Disordered" evidence="1">
    <location>
        <begin position="177"/>
        <end position="263"/>
    </location>
</feature>
<feature type="compositionally biased region" description="Polar residues" evidence="1">
    <location>
        <begin position="213"/>
        <end position="225"/>
    </location>
</feature>
<organism evidence="2 3">
    <name type="scientific">Gaoshiqia sediminis</name>
    <dbReference type="NCBI Taxonomy" id="2986998"/>
    <lineage>
        <taxon>Bacteria</taxon>
        <taxon>Pseudomonadati</taxon>
        <taxon>Bacteroidota</taxon>
        <taxon>Bacteroidia</taxon>
        <taxon>Marinilabiliales</taxon>
        <taxon>Prolixibacteraceae</taxon>
        <taxon>Gaoshiqia</taxon>
    </lineage>
</organism>
<evidence type="ECO:0000313" key="3">
    <source>
        <dbReference type="Proteomes" id="UP001163821"/>
    </source>
</evidence>
<comment type="caution">
    <text evidence="2">The sequence shown here is derived from an EMBL/GenBank/DDBJ whole genome shotgun (WGS) entry which is preliminary data.</text>
</comment>
<dbReference type="AlphaFoldDB" id="A0AA41YB91"/>